<evidence type="ECO:0000256" key="5">
    <source>
        <dbReference type="ARBA" id="ARBA00022927"/>
    </source>
</evidence>
<comment type="similarity">
    <text evidence="2 7">Belongs to the SNAP family.</text>
</comment>
<dbReference type="AlphaFoldDB" id="A0AAV8UWG3"/>
<dbReference type="SUPFAM" id="SSF48452">
    <property type="entry name" value="TPR-like"/>
    <property type="match status" value="1"/>
</dbReference>
<dbReference type="PANTHER" id="PTHR13768:SF8">
    <property type="entry name" value="ALPHA-SOLUBLE NSF ATTACHMENT PROTEIN"/>
    <property type="match status" value="1"/>
</dbReference>
<dbReference type="EMBL" id="JAMWBK010000004">
    <property type="protein sequence ID" value="KAJ8905896.1"/>
    <property type="molecule type" value="Genomic_DNA"/>
</dbReference>
<dbReference type="PANTHER" id="PTHR13768">
    <property type="entry name" value="SOLUBLE NSF ATTACHMENT PROTEIN SNAP"/>
    <property type="match status" value="1"/>
</dbReference>
<comment type="caution">
    <text evidence="8">The sequence shown here is derived from an EMBL/GenBank/DDBJ whole genome shotgun (WGS) entry which is preliminary data.</text>
</comment>
<dbReference type="InterPro" id="IPR011990">
    <property type="entry name" value="TPR-like_helical_dom_sf"/>
</dbReference>
<dbReference type="Pfam" id="PF14938">
    <property type="entry name" value="SNAP"/>
    <property type="match status" value="1"/>
</dbReference>
<evidence type="ECO:0000256" key="1">
    <source>
        <dbReference type="ARBA" id="ARBA00004170"/>
    </source>
</evidence>
<reference evidence="8 9" key="1">
    <citation type="journal article" date="2023" name="Nat. Commun.">
        <title>Origin of minicircular mitochondrial genomes in red algae.</title>
        <authorList>
            <person name="Lee Y."/>
            <person name="Cho C.H."/>
            <person name="Lee Y.M."/>
            <person name="Park S.I."/>
            <person name="Yang J.H."/>
            <person name="West J.A."/>
            <person name="Bhattacharya D."/>
            <person name="Yoon H.S."/>
        </authorList>
    </citation>
    <scope>NUCLEOTIDE SEQUENCE [LARGE SCALE GENOMIC DNA]</scope>
    <source>
        <strain evidence="8 9">CCMP1338</strain>
        <tissue evidence="8">Whole cell</tissue>
    </source>
</reference>
<keyword evidence="4 7" id="KW-0931">ER-Golgi transport</keyword>
<dbReference type="InterPro" id="IPR000744">
    <property type="entry name" value="NSF_attach"/>
</dbReference>
<dbReference type="GO" id="GO:0005774">
    <property type="term" value="C:vacuolar membrane"/>
    <property type="evidence" value="ECO:0007669"/>
    <property type="project" value="TreeGrafter"/>
</dbReference>
<keyword evidence="5 7" id="KW-0653">Protein transport</keyword>
<dbReference type="GO" id="GO:0035494">
    <property type="term" value="P:SNARE complex disassembly"/>
    <property type="evidence" value="ECO:0007669"/>
    <property type="project" value="TreeGrafter"/>
</dbReference>
<dbReference type="GO" id="GO:0031201">
    <property type="term" value="C:SNARE complex"/>
    <property type="evidence" value="ECO:0007669"/>
    <property type="project" value="TreeGrafter"/>
</dbReference>
<evidence type="ECO:0000256" key="2">
    <source>
        <dbReference type="ARBA" id="ARBA00010050"/>
    </source>
</evidence>
<dbReference type="CDD" id="cd15832">
    <property type="entry name" value="SNAP"/>
    <property type="match status" value="1"/>
</dbReference>
<sequence>MSYKPVDGSGGTGGGGGVRDAEGAKYFAEAEKTLKVKSSWMKNLVGLGDDTRYESAAQLFVKAANAYKLGKSWKKAGESFVKAADCYSQTPSGTYDAATKYMDAAKAFKNGHVPLAISSMEKALAIYEDLGRFSQCAKINKELAEIYESTDETDKAIERYTLAVDFYEGEDAKSNANSCRVKIAELSALAEKYPQAIELYESVAQAALDSNLLRYGAKEHLLRAGMCHLCLGDDVGASRALQRYSEIDPSFRGSREHKLLQGIVEAVENGDVEAFTNAVYEFDSIATLDPWKTKILLRIKNGLKSNEEDLT</sequence>
<comment type="subcellular location">
    <subcellularLocation>
        <location evidence="1 7">Membrane</location>
        <topology evidence="1 7">Peripheral membrane protein</topology>
    </subcellularLocation>
</comment>
<keyword evidence="9" id="KW-1185">Reference proteome</keyword>
<comment type="function">
    <text evidence="7">Required for vesicular transport between the endoplasmic reticulum and the Golgi apparatus.</text>
</comment>
<name>A0AAV8UWG3_9RHOD</name>
<gene>
    <name evidence="8" type="ORF">NDN08_002399</name>
</gene>
<evidence type="ECO:0000256" key="6">
    <source>
        <dbReference type="ARBA" id="ARBA00023136"/>
    </source>
</evidence>
<evidence type="ECO:0000256" key="4">
    <source>
        <dbReference type="ARBA" id="ARBA00022892"/>
    </source>
</evidence>
<evidence type="ECO:0000256" key="3">
    <source>
        <dbReference type="ARBA" id="ARBA00022448"/>
    </source>
</evidence>
<keyword evidence="6 7" id="KW-0472">Membrane</keyword>
<dbReference type="GO" id="GO:0006886">
    <property type="term" value="P:intracellular protein transport"/>
    <property type="evidence" value="ECO:0007669"/>
    <property type="project" value="UniProtKB-UniRule"/>
</dbReference>
<dbReference type="Gene3D" id="1.25.40.10">
    <property type="entry name" value="Tetratricopeptide repeat domain"/>
    <property type="match status" value="1"/>
</dbReference>
<dbReference type="Proteomes" id="UP001157974">
    <property type="component" value="Unassembled WGS sequence"/>
</dbReference>
<protein>
    <recommendedName>
        <fullName evidence="10">Alpha-soluble NSF attachment protein</fullName>
    </recommendedName>
</protein>
<accession>A0AAV8UWG3</accession>
<evidence type="ECO:0000313" key="8">
    <source>
        <dbReference type="EMBL" id="KAJ8905896.1"/>
    </source>
</evidence>
<organism evidence="8 9">
    <name type="scientific">Rhodosorus marinus</name>
    <dbReference type="NCBI Taxonomy" id="101924"/>
    <lineage>
        <taxon>Eukaryota</taxon>
        <taxon>Rhodophyta</taxon>
        <taxon>Stylonematophyceae</taxon>
        <taxon>Stylonematales</taxon>
        <taxon>Stylonemataceae</taxon>
        <taxon>Rhodosorus</taxon>
    </lineage>
</organism>
<keyword evidence="3 7" id="KW-0813">Transport</keyword>
<dbReference type="FunFam" id="1.25.40.10:FF:000049">
    <property type="entry name" value="Alpha-soluble NSF attachment protein-like"/>
    <property type="match status" value="1"/>
</dbReference>
<evidence type="ECO:0000256" key="7">
    <source>
        <dbReference type="RuleBase" id="RU367013"/>
    </source>
</evidence>
<proteinExistence type="inferred from homology"/>
<evidence type="ECO:0008006" key="10">
    <source>
        <dbReference type="Google" id="ProtNLM"/>
    </source>
</evidence>
<evidence type="ECO:0000313" key="9">
    <source>
        <dbReference type="Proteomes" id="UP001157974"/>
    </source>
</evidence>
<dbReference type="GO" id="GO:0005483">
    <property type="term" value="F:soluble NSF attachment protein activity"/>
    <property type="evidence" value="ECO:0007669"/>
    <property type="project" value="UniProtKB-ARBA"/>
</dbReference>
<dbReference type="PRINTS" id="PR00448">
    <property type="entry name" value="NSFATTACHMNT"/>
</dbReference>
<dbReference type="GO" id="GO:0019905">
    <property type="term" value="F:syntaxin binding"/>
    <property type="evidence" value="ECO:0007669"/>
    <property type="project" value="TreeGrafter"/>
</dbReference>